<reference evidence="13 14" key="1">
    <citation type="journal article" date="2014" name="Antonie Van Leeuwenhoek">
        <title>Hyphomonas beringensis sp. nov. and Hyphomonas chukchiensis sp. nov., isolated from surface seawater of the Bering Sea and Chukchi Sea.</title>
        <authorList>
            <person name="Li C."/>
            <person name="Lai Q."/>
            <person name="Li G."/>
            <person name="Dong C."/>
            <person name="Wang J."/>
            <person name="Liao Y."/>
            <person name="Shao Z."/>
        </authorList>
    </citation>
    <scope>NUCLEOTIDE SEQUENCE [LARGE SCALE GENOMIC DNA]</scope>
    <source>
        <strain evidence="13 14">25B14_1</strain>
    </source>
</reference>
<keyword evidence="14" id="KW-1185">Reference proteome</keyword>
<dbReference type="InterPro" id="IPR007078">
    <property type="entry name" value="Haem_export_protD_CcmD"/>
</dbReference>
<evidence type="ECO:0000313" key="14">
    <source>
        <dbReference type="Proteomes" id="UP000027037"/>
    </source>
</evidence>
<keyword evidence="8 12" id="KW-0812">Transmembrane</keyword>
<comment type="function">
    <text evidence="1 12">Required for the export of heme to the periplasm for the biogenesis of c-type cytochromes.</text>
</comment>
<keyword evidence="9 12" id="KW-0201">Cytochrome c-type biogenesis</keyword>
<evidence type="ECO:0000256" key="1">
    <source>
        <dbReference type="ARBA" id="ARBA00002442"/>
    </source>
</evidence>
<evidence type="ECO:0000256" key="2">
    <source>
        <dbReference type="ARBA" id="ARBA00004377"/>
    </source>
</evidence>
<evidence type="ECO:0000256" key="5">
    <source>
        <dbReference type="ARBA" id="ARBA00022448"/>
    </source>
</evidence>
<evidence type="ECO:0000256" key="9">
    <source>
        <dbReference type="ARBA" id="ARBA00022748"/>
    </source>
</evidence>
<accession>A0A062UGU3</accession>
<dbReference type="AlphaFoldDB" id="A0A062UGU3"/>
<dbReference type="GO" id="GO:0015886">
    <property type="term" value="P:heme transport"/>
    <property type="evidence" value="ECO:0007669"/>
    <property type="project" value="InterPro"/>
</dbReference>
<keyword evidence="10 12" id="KW-1133">Transmembrane helix</keyword>
<gene>
    <name evidence="13" type="ORF">HY29_10535</name>
</gene>
<organism evidence="13 14">
    <name type="scientific">Hyphomonas beringensis</name>
    <dbReference type="NCBI Taxonomy" id="1280946"/>
    <lineage>
        <taxon>Bacteria</taxon>
        <taxon>Pseudomonadati</taxon>
        <taxon>Pseudomonadota</taxon>
        <taxon>Alphaproteobacteria</taxon>
        <taxon>Hyphomonadales</taxon>
        <taxon>Hyphomonadaceae</taxon>
        <taxon>Hyphomonas</taxon>
    </lineage>
</organism>
<comment type="similarity">
    <text evidence="3 12">Belongs to the CcmD/CycX/HelD family.</text>
</comment>
<evidence type="ECO:0000256" key="3">
    <source>
        <dbReference type="ARBA" id="ARBA00008741"/>
    </source>
</evidence>
<comment type="subcellular location">
    <subcellularLocation>
        <location evidence="2 12">Cell inner membrane</location>
        <topology evidence="2 12">Single-pass membrane protein</topology>
    </subcellularLocation>
</comment>
<protein>
    <recommendedName>
        <fullName evidence="4 12">Heme exporter protein D</fullName>
    </recommendedName>
</protein>
<evidence type="ECO:0000256" key="4">
    <source>
        <dbReference type="ARBA" id="ARBA00016461"/>
    </source>
</evidence>
<keyword evidence="11 12" id="KW-0472">Membrane</keyword>
<name>A0A062UGU3_9PROT</name>
<evidence type="ECO:0000256" key="12">
    <source>
        <dbReference type="RuleBase" id="RU363101"/>
    </source>
</evidence>
<keyword evidence="7 12" id="KW-0997">Cell inner membrane</keyword>
<dbReference type="STRING" id="1280946.HY29_10535"/>
<dbReference type="Proteomes" id="UP000027037">
    <property type="component" value="Unassembled WGS sequence"/>
</dbReference>
<dbReference type="EMBL" id="AWFF01000027">
    <property type="protein sequence ID" value="KCZ55794.1"/>
    <property type="molecule type" value="Genomic_DNA"/>
</dbReference>
<dbReference type="GO" id="GO:0005886">
    <property type="term" value="C:plasma membrane"/>
    <property type="evidence" value="ECO:0007669"/>
    <property type="project" value="UniProtKB-SubCell"/>
</dbReference>
<evidence type="ECO:0000256" key="6">
    <source>
        <dbReference type="ARBA" id="ARBA00022475"/>
    </source>
</evidence>
<dbReference type="Pfam" id="PF04995">
    <property type="entry name" value="CcmD"/>
    <property type="match status" value="1"/>
</dbReference>
<dbReference type="GO" id="GO:0017004">
    <property type="term" value="P:cytochrome complex assembly"/>
    <property type="evidence" value="ECO:0007669"/>
    <property type="project" value="UniProtKB-KW"/>
</dbReference>
<keyword evidence="6 12" id="KW-1003">Cell membrane</keyword>
<dbReference type="RefSeq" id="WP_081811222.1">
    <property type="nucleotide sequence ID" value="NZ_AWFF01000027.1"/>
</dbReference>
<evidence type="ECO:0000313" key="13">
    <source>
        <dbReference type="EMBL" id="KCZ55794.1"/>
    </source>
</evidence>
<proteinExistence type="inferred from homology"/>
<dbReference type="OrthoDB" id="7620566at2"/>
<dbReference type="NCBIfam" id="TIGR03141">
    <property type="entry name" value="cytochro_ccmD"/>
    <property type="match status" value="1"/>
</dbReference>
<evidence type="ECO:0000256" key="7">
    <source>
        <dbReference type="ARBA" id="ARBA00022519"/>
    </source>
</evidence>
<evidence type="ECO:0000256" key="8">
    <source>
        <dbReference type="ARBA" id="ARBA00022692"/>
    </source>
</evidence>
<comment type="caution">
    <text evidence="13">The sequence shown here is derived from an EMBL/GenBank/DDBJ whole genome shotgun (WGS) entry which is preliminary data.</text>
</comment>
<keyword evidence="5 12" id="KW-0813">Transport</keyword>
<feature type="transmembrane region" description="Helical" evidence="12">
    <location>
        <begin position="12"/>
        <end position="31"/>
    </location>
</feature>
<evidence type="ECO:0000256" key="11">
    <source>
        <dbReference type="ARBA" id="ARBA00023136"/>
    </source>
</evidence>
<evidence type="ECO:0000256" key="10">
    <source>
        <dbReference type="ARBA" id="ARBA00022989"/>
    </source>
</evidence>
<dbReference type="PATRIC" id="fig|1280946.3.peg.904"/>
<sequence>MLPEFDKNAAFIWASYALGAIMIGGAILTVMMKARLAKAELARTQARAEEARQK</sequence>